<protein>
    <submittedName>
        <fullName evidence="2">Uncharacterized protein</fullName>
    </submittedName>
</protein>
<keyword evidence="3" id="KW-1185">Reference proteome</keyword>
<feature type="region of interest" description="Disordered" evidence="1">
    <location>
        <begin position="23"/>
        <end position="52"/>
    </location>
</feature>
<feature type="compositionally biased region" description="Low complexity" evidence="1">
    <location>
        <begin position="33"/>
        <end position="46"/>
    </location>
</feature>
<name>A0ABQ3Y0S0_9ACTN</name>
<reference evidence="2 3" key="1">
    <citation type="submission" date="2021-01" db="EMBL/GenBank/DDBJ databases">
        <title>Whole genome shotgun sequence of Actinoplanes deccanensis NBRC 13994.</title>
        <authorList>
            <person name="Komaki H."/>
            <person name="Tamura T."/>
        </authorList>
    </citation>
    <scope>NUCLEOTIDE SEQUENCE [LARGE SCALE GENOMIC DNA]</scope>
    <source>
        <strain evidence="2 3">NBRC 13994</strain>
    </source>
</reference>
<proteinExistence type="predicted"/>
<evidence type="ECO:0000313" key="2">
    <source>
        <dbReference type="EMBL" id="GID73567.1"/>
    </source>
</evidence>
<sequence length="173" mass="19447">MVIATVFLTIIGMTTGFVLGERQRRDDARQREQQQQQQQQDQQPQESGSAAPVVAPEDLCPQETLAKARQLGIAFADQLREVHRYVTNRGTVIWICADPGDRLFYQAKTRGEDAPLVQGDNGLLLVDVVETGEDAYEATSPTDGNKFFISRKQFRIEFTNGRADQVDKVVEFE</sequence>
<evidence type="ECO:0000313" key="3">
    <source>
        <dbReference type="Proteomes" id="UP000609879"/>
    </source>
</evidence>
<dbReference type="EMBL" id="BOMI01000036">
    <property type="protein sequence ID" value="GID73567.1"/>
    <property type="molecule type" value="Genomic_DNA"/>
</dbReference>
<comment type="caution">
    <text evidence="2">The sequence shown here is derived from an EMBL/GenBank/DDBJ whole genome shotgun (WGS) entry which is preliminary data.</text>
</comment>
<dbReference type="Proteomes" id="UP000609879">
    <property type="component" value="Unassembled WGS sequence"/>
</dbReference>
<organism evidence="2 3">
    <name type="scientific">Paractinoplanes deccanensis</name>
    <dbReference type="NCBI Taxonomy" id="113561"/>
    <lineage>
        <taxon>Bacteria</taxon>
        <taxon>Bacillati</taxon>
        <taxon>Actinomycetota</taxon>
        <taxon>Actinomycetes</taxon>
        <taxon>Micromonosporales</taxon>
        <taxon>Micromonosporaceae</taxon>
        <taxon>Paractinoplanes</taxon>
    </lineage>
</organism>
<gene>
    <name evidence="2" type="ORF">Ade02nite_22080</name>
</gene>
<evidence type="ECO:0000256" key="1">
    <source>
        <dbReference type="SAM" id="MobiDB-lite"/>
    </source>
</evidence>
<feature type="compositionally biased region" description="Basic and acidic residues" evidence="1">
    <location>
        <begin position="23"/>
        <end position="32"/>
    </location>
</feature>
<accession>A0ABQ3Y0S0</accession>